<organism evidence="1 2">
    <name type="scientific">Catharanthus roseus</name>
    <name type="common">Madagascar periwinkle</name>
    <name type="synonym">Vinca rosea</name>
    <dbReference type="NCBI Taxonomy" id="4058"/>
    <lineage>
        <taxon>Eukaryota</taxon>
        <taxon>Viridiplantae</taxon>
        <taxon>Streptophyta</taxon>
        <taxon>Embryophyta</taxon>
        <taxon>Tracheophyta</taxon>
        <taxon>Spermatophyta</taxon>
        <taxon>Magnoliopsida</taxon>
        <taxon>eudicotyledons</taxon>
        <taxon>Gunneridae</taxon>
        <taxon>Pentapetalae</taxon>
        <taxon>asterids</taxon>
        <taxon>lamiids</taxon>
        <taxon>Gentianales</taxon>
        <taxon>Apocynaceae</taxon>
        <taxon>Rauvolfioideae</taxon>
        <taxon>Vinceae</taxon>
        <taxon>Catharanthinae</taxon>
        <taxon>Catharanthus</taxon>
    </lineage>
</organism>
<comment type="caution">
    <text evidence="1">The sequence shown here is derived from an EMBL/GenBank/DDBJ whole genome shotgun (WGS) entry which is preliminary data.</text>
</comment>
<evidence type="ECO:0000313" key="2">
    <source>
        <dbReference type="Proteomes" id="UP001060085"/>
    </source>
</evidence>
<dbReference type="EMBL" id="CM044701">
    <property type="protein sequence ID" value="KAI5680709.1"/>
    <property type="molecule type" value="Genomic_DNA"/>
</dbReference>
<accession>A0ACC0C739</accession>
<protein>
    <submittedName>
        <fullName evidence="1">Uncharacterized protein</fullName>
    </submittedName>
</protein>
<reference evidence="2" key="1">
    <citation type="journal article" date="2023" name="Nat. Plants">
        <title>Single-cell RNA sequencing provides a high-resolution roadmap for understanding the multicellular compartmentation of specialized metabolism.</title>
        <authorList>
            <person name="Sun S."/>
            <person name="Shen X."/>
            <person name="Li Y."/>
            <person name="Li Y."/>
            <person name="Wang S."/>
            <person name="Li R."/>
            <person name="Zhang H."/>
            <person name="Shen G."/>
            <person name="Guo B."/>
            <person name="Wei J."/>
            <person name="Xu J."/>
            <person name="St-Pierre B."/>
            <person name="Chen S."/>
            <person name="Sun C."/>
        </authorList>
    </citation>
    <scope>NUCLEOTIDE SEQUENCE [LARGE SCALE GENOMIC DNA]</scope>
</reference>
<sequence length="257" mass="29737">MQGRNMVEEVLYLSAKRGYTVFYRNCEESNVLSNIIIAHPTSIAMIRMWPYVLIMDTTYKMNKESGLMPVIEGVFSKSYNTLSRRYINQNVLAKLTEMVKNEEVAARNWISHWALKKIWDEIKGARELSDDAQNKCGHYLRKSHGLPCACELLSRYEHWILLQLEDVYVFWRTLEIGVDVPSSHAWDMESEMRDLTTMLDEISTGPISKVRECRRLMKGILCPVLPEDPCALLTSPPEHAVTKGRQKTNSTKRDKSY</sequence>
<proteinExistence type="predicted"/>
<evidence type="ECO:0000313" key="1">
    <source>
        <dbReference type="EMBL" id="KAI5680709.1"/>
    </source>
</evidence>
<keyword evidence="2" id="KW-1185">Reference proteome</keyword>
<dbReference type="Proteomes" id="UP001060085">
    <property type="component" value="Linkage Group LG01"/>
</dbReference>
<name>A0ACC0C739_CATRO</name>
<gene>
    <name evidence="1" type="ORF">M9H77_01936</name>
</gene>